<name>A0A7G6YGL3_9MICO</name>
<keyword evidence="3" id="KW-1003">Cell membrane</keyword>
<evidence type="ECO:0000256" key="9">
    <source>
        <dbReference type="ARBA" id="ARBA00023136"/>
    </source>
</evidence>
<sequence>MVGGGGGMRSRVSGGDAAAQRAMNAEAPRIPHLFRRIVSLFSAHKVAIVTTMVLVLIGAALSVVPPLLTQRAFDHGLFPKSGTPDMPVLIEIVVVMIVVFVGSALLGVWQTYLTSSVGNKVMGALRVRLFSHLQSMELSFFTKTKTGIIQSRLQNDVGGVANVLTNTMSSILGNTVTVIAALVAMLLLNWQLTIVAVILMPILVIAQRRVGQVRARIATRTQESLSDMTAITQETLSVSGILLSKSFNRQQAEIERYSDENRTQIRLQVSQSMSGQWFFAMVNIFLSSIPAIVYLVSGWLILGGATDITAGTIVAFTTVQARLLFPLLALMRVALDLQTSGALFARIFEYLDLKPAIADRPDAVPVDPGRDLGRIEFDHVVFRYPDARPGERNTLDDVSFTIEPGEFAAFVGPSGAGKTTVSYLIPRFYDTTSGRILFGDTDLRELQQDSLVSHIGVVSQETYLFHATIAENLRYARPDATQEALEAAAKRANIHDTIVGFPDGYETVVGERGYRLSGGEKQRIAIARVLLKDPEVLILDEATSALDTISERVVQQALDTASRGRTTIAIAHRLSTIVAADVIFVIDHGQVVERGTHRELLDLGGIYARLYREQTETAILDQ</sequence>
<keyword evidence="6" id="KW-0547">Nucleotide-binding</keyword>
<evidence type="ECO:0000256" key="6">
    <source>
        <dbReference type="ARBA" id="ARBA00022741"/>
    </source>
</evidence>
<keyword evidence="7 14" id="KW-0067">ATP-binding</keyword>
<feature type="transmembrane region" description="Helical" evidence="11">
    <location>
        <begin position="178"/>
        <end position="206"/>
    </location>
</feature>
<dbReference type="AlphaFoldDB" id="A0A7G6YGL3"/>
<dbReference type="PROSITE" id="PS00211">
    <property type="entry name" value="ABC_TRANSPORTER_1"/>
    <property type="match status" value="1"/>
</dbReference>
<evidence type="ECO:0000256" key="2">
    <source>
        <dbReference type="ARBA" id="ARBA00022448"/>
    </source>
</evidence>
<evidence type="ECO:0000256" key="11">
    <source>
        <dbReference type="SAM" id="Phobius"/>
    </source>
</evidence>
<dbReference type="InterPro" id="IPR017871">
    <property type="entry name" value="ABC_transporter-like_CS"/>
</dbReference>
<keyword evidence="8 11" id="KW-1133">Transmembrane helix</keyword>
<keyword evidence="5 11" id="KW-0812">Transmembrane</keyword>
<dbReference type="GO" id="GO:0090374">
    <property type="term" value="P:oligopeptide export from mitochondrion"/>
    <property type="evidence" value="ECO:0007669"/>
    <property type="project" value="TreeGrafter"/>
</dbReference>
<dbReference type="Gene3D" id="3.40.50.300">
    <property type="entry name" value="P-loop containing nucleotide triphosphate hydrolases"/>
    <property type="match status" value="1"/>
</dbReference>
<dbReference type="GO" id="GO:0005524">
    <property type="term" value="F:ATP binding"/>
    <property type="evidence" value="ECO:0007669"/>
    <property type="project" value="UniProtKB-KW"/>
</dbReference>
<proteinExistence type="inferred from homology"/>
<dbReference type="InterPro" id="IPR011527">
    <property type="entry name" value="ABC1_TM_dom"/>
</dbReference>
<reference evidence="15" key="1">
    <citation type="submission" date="2019-09" db="EMBL/GenBank/DDBJ databases">
        <title>Antimicrobial potential of Antarctic Bacteria.</title>
        <authorList>
            <person name="Benaud N."/>
            <person name="Edwards R.J."/>
            <person name="Ferrari B.C."/>
        </authorList>
    </citation>
    <scope>NUCLEOTIDE SEQUENCE [LARGE SCALE GENOMIC DNA]</scope>
    <source>
        <strain evidence="15">INR9</strain>
    </source>
</reference>
<dbReference type="EMBL" id="CP043641">
    <property type="protein sequence ID" value="QNE37628.1"/>
    <property type="molecule type" value="Genomic_DNA"/>
</dbReference>
<dbReference type="PROSITE" id="PS50893">
    <property type="entry name" value="ABC_TRANSPORTER_2"/>
    <property type="match status" value="1"/>
</dbReference>
<dbReference type="PANTHER" id="PTHR43394">
    <property type="entry name" value="ATP-DEPENDENT PERMEASE MDL1, MITOCHONDRIAL"/>
    <property type="match status" value="1"/>
</dbReference>
<dbReference type="InterPro" id="IPR027417">
    <property type="entry name" value="P-loop_NTPase"/>
</dbReference>
<dbReference type="FunFam" id="3.40.50.300:FF:000221">
    <property type="entry name" value="Multidrug ABC transporter ATP-binding protein"/>
    <property type="match status" value="1"/>
</dbReference>
<evidence type="ECO:0000313" key="14">
    <source>
        <dbReference type="EMBL" id="QNE37628.1"/>
    </source>
</evidence>
<keyword evidence="4" id="KW-0997">Cell inner membrane</keyword>
<dbReference type="SUPFAM" id="SSF90123">
    <property type="entry name" value="ABC transporter transmembrane region"/>
    <property type="match status" value="1"/>
</dbReference>
<dbReference type="PANTHER" id="PTHR43394:SF1">
    <property type="entry name" value="ATP-BINDING CASSETTE SUB-FAMILY B MEMBER 10, MITOCHONDRIAL"/>
    <property type="match status" value="1"/>
</dbReference>
<evidence type="ECO:0000313" key="15">
    <source>
        <dbReference type="Proteomes" id="UP000515511"/>
    </source>
</evidence>
<keyword evidence="2" id="KW-0813">Transport</keyword>
<dbReference type="CDD" id="cd18550">
    <property type="entry name" value="ABC_6TM_exporter_like"/>
    <property type="match status" value="1"/>
</dbReference>
<comment type="similarity">
    <text evidence="10">Belongs to the ABC transporter superfamily. Siderophore-Fe(3+) uptake transporter (SIUT) (TC 3.A.1.21) family.</text>
</comment>
<feature type="transmembrane region" description="Helical" evidence="11">
    <location>
        <begin position="277"/>
        <end position="302"/>
    </location>
</feature>
<evidence type="ECO:0000256" key="1">
    <source>
        <dbReference type="ARBA" id="ARBA00004429"/>
    </source>
</evidence>
<evidence type="ECO:0000256" key="4">
    <source>
        <dbReference type="ARBA" id="ARBA00022519"/>
    </source>
</evidence>
<feature type="domain" description="ABC transporter" evidence="12">
    <location>
        <begin position="375"/>
        <end position="613"/>
    </location>
</feature>
<dbReference type="InterPro" id="IPR036640">
    <property type="entry name" value="ABC1_TM_sf"/>
</dbReference>
<dbReference type="Pfam" id="PF00664">
    <property type="entry name" value="ABC_membrane"/>
    <property type="match status" value="1"/>
</dbReference>
<dbReference type="SUPFAM" id="SSF52540">
    <property type="entry name" value="P-loop containing nucleoside triphosphate hydrolases"/>
    <property type="match status" value="1"/>
</dbReference>
<feature type="domain" description="ABC transmembrane type-1" evidence="13">
    <location>
        <begin position="49"/>
        <end position="339"/>
    </location>
</feature>
<accession>A0A7G6YGL3</accession>
<feature type="transmembrane region" description="Helical" evidence="11">
    <location>
        <begin position="88"/>
        <end position="109"/>
    </location>
</feature>
<dbReference type="Pfam" id="PF00005">
    <property type="entry name" value="ABC_tran"/>
    <property type="match status" value="1"/>
</dbReference>
<dbReference type="GO" id="GO:0016887">
    <property type="term" value="F:ATP hydrolysis activity"/>
    <property type="evidence" value="ECO:0007669"/>
    <property type="project" value="InterPro"/>
</dbReference>
<comment type="subcellular location">
    <subcellularLocation>
        <location evidence="1">Cell inner membrane</location>
        <topology evidence="1">Multi-pass membrane protein</topology>
    </subcellularLocation>
</comment>
<dbReference type="InterPro" id="IPR039421">
    <property type="entry name" value="Type_1_exporter"/>
</dbReference>
<dbReference type="InterPro" id="IPR003439">
    <property type="entry name" value="ABC_transporter-like_ATP-bd"/>
</dbReference>
<dbReference type="SMART" id="SM00382">
    <property type="entry name" value="AAA"/>
    <property type="match status" value="1"/>
</dbReference>
<feature type="transmembrane region" description="Helical" evidence="11">
    <location>
        <begin position="46"/>
        <end position="68"/>
    </location>
</feature>
<evidence type="ECO:0000256" key="7">
    <source>
        <dbReference type="ARBA" id="ARBA00022840"/>
    </source>
</evidence>
<evidence type="ECO:0000259" key="12">
    <source>
        <dbReference type="PROSITE" id="PS50893"/>
    </source>
</evidence>
<dbReference type="GO" id="GO:0015421">
    <property type="term" value="F:ABC-type oligopeptide transporter activity"/>
    <property type="evidence" value="ECO:0007669"/>
    <property type="project" value="TreeGrafter"/>
</dbReference>
<evidence type="ECO:0000256" key="10">
    <source>
        <dbReference type="ARBA" id="ARBA00023455"/>
    </source>
</evidence>
<gene>
    <name evidence="14" type="ORF">F1C12_09145</name>
</gene>
<dbReference type="GO" id="GO:0005886">
    <property type="term" value="C:plasma membrane"/>
    <property type="evidence" value="ECO:0007669"/>
    <property type="project" value="UniProtKB-SubCell"/>
</dbReference>
<dbReference type="InterPro" id="IPR003593">
    <property type="entry name" value="AAA+_ATPase"/>
</dbReference>
<dbReference type="KEGG" id="lse:F1C12_09145"/>
<dbReference type="Proteomes" id="UP000515511">
    <property type="component" value="Chromosome"/>
</dbReference>
<evidence type="ECO:0000256" key="5">
    <source>
        <dbReference type="ARBA" id="ARBA00022692"/>
    </source>
</evidence>
<evidence type="ECO:0000256" key="3">
    <source>
        <dbReference type="ARBA" id="ARBA00022475"/>
    </source>
</evidence>
<organism evidence="14 15">
    <name type="scientific">Leifsonia shinshuensis</name>
    <dbReference type="NCBI Taxonomy" id="150026"/>
    <lineage>
        <taxon>Bacteria</taxon>
        <taxon>Bacillati</taxon>
        <taxon>Actinomycetota</taxon>
        <taxon>Actinomycetes</taxon>
        <taxon>Micrococcales</taxon>
        <taxon>Microbacteriaceae</taxon>
        <taxon>Leifsonia</taxon>
    </lineage>
</organism>
<evidence type="ECO:0000259" key="13">
    <source>
        <dbReference type="PROSITE" id="PS50929"/>
    </source>
</evidence>
<keyword evidence="9 11" id="KW-0472">Membrane</keyword>
<dbReference type="Gene3D" id="1.20.1560.10">
    <property type="entry name" value="ABC transporter type 1, transmembrane domain"/>
    <property type="match status" value="1"/>
</dbReference>
<evidence type="ECO:0000256" key="8">
    <source>
        <dbReference type="ARBA" id="ARBA00022989"/>
    </source>
</evidence>
<dbReference type="PROSITE" id="PS50929">
    <property type="entry name" value="ABC_TM1F"/>
    <property type="match status" value="1"/>
</dbReference>
<protein>
    <submittedName>
        <fullName evidence="14">ABC transporter ATP-binding protein</fullName>
    </submittedName>
</protein>